<keyword evidence="8" id="KW-1185">Reference proteome</keyword>
<keyword evidence="4" id="KW-0804">Transcription</keyword>
<name>A0A6P8DUC5_PUNGR</name>
<evidence type="ECO:0000256" key="4">
    <source>
        <dbReference type="ARBA" id="ARBA00023163"/>
    </source>
</evidence>
<reference evidence="9" key="2">
    <citation type="submission" date="2025-08" db="UniProtKB">
        <authorList>
            <consortium name="RefSeq"/>
        </authorList>
    </citation>
    <scope>IDENTIFICATION</scope>
    <source>
        <tissue evidence="9">Leaf</tissue>
    </source>
</reference>
<dbReference type="Pfam" id="PF16050">
    <property type="entry name" value="CDC73_N"/>
    <property type="match status" value="1"/>
</dbReference>
<reference evidence="8" key="1">
    <citation type="journal article" date="2020" name="Plant Biotechnol. J.">
        <title>The pomegranate (Punica granatum L.) draft genome dissects genetic divergence between soft- and hard-seeded cultivars.</title>
        <authorList>
            <person name="Luo X."/>
            <person name="Li H."/>
            <person name="Wu Z."/>
            <person name="Yao W."/>
            <person name="Zhao P."/>
            <person name="Cao D."/>
            <person name="Yu H."/>
            <person name="Li K."/>
            <person name="Poudel K."/>
            <person name="Zhao D."/>
            <person name="Zhang F."/>
            <person name="Xia X."/>
            <person name="Chen L."/>
            <person name="Wang Q."/>
            <person name="Jing D."/>
            <person name="Cao S."/>
        </authorList>
    </citation>
    <scope>NUCLEOTIDE SEQUENCE [LARGE SCALE GENOMIC DNA]</scope>
    <source>
        <strain evidence="8">cv. Tunisia</strain>
    </source>
</reference>
<dbReference type="InterPro" id="IPR007852">
    <property type="entry name" value="Cdc73/Parafibromin"/>
</dbReference>
<protein>
    <submittedName>
        <fullName evidence="9">Protein CDC73 homolog</fullName>
    </submittedName>
</protein>
<dbReference type="GO" id="GO:0006368">
    <property type="term" value="P:transcription elongation by RNA polymerase II"/>
    <property type="evidence" value="ECO:0007669"/>
    <property type="project" value="InterPro"/>
</dbReference>
<dbReference type="Proteomes" id="UP000515151">
    <property type="component" value="Chromosome 5"/>
</dbReference>
<sequence length="397" mass="45389">MDPLSALRDFTIRGELDKIVRFGDEFRFGSDYAFPCTAETAYRSKQGNLYTLETLVFYVKNHQLKHTEYIQSARTQQIPSVTFIDRKPLLEYLQGKVDTTDAIELFPSAPTPAPAPAAADDVSMPEAAPTDSRVVDEPPVVDFMSMIRAVERPLKDREALLECRNRDFYSVLINSTKREEERQRLESQQRKDGLVAKSRLMGAEERGVGFGDELGYNDSGLKPKLNLKGGNIGEGVPIILVPSAFHTLITIYNVKEFLEDGVFIPTDVKAKQMNGTKPDCVTVQKKFGRHPVLPAYEVRDKPSSLKREDWDRVVAVFVLGKEWQFKDWPFKDHVEIFNKIIGFFMRFEDDSVESAKTVKQWNVKIVSISKNKRHQDRAAALEVWDWLEHFIQSRSHV</sequence>
<dbReference type="FunFam" id="3.40.50.11990:FF:000002">
    <property type="entry name" value="protein CDC73 homolog"/>
    <property type="match status" value="1"/>
</dbReference>
<evidence type="ECO:0000313" key="9">
    <source>
        <dbReference type="RefSeq" id="XP_031397984.1"/>
    </source>
</evidence>
<dbReference type="Gene3D" id="3.40.50.11990">
    <property type="entry name" value="RNA polymerase II accessory factor, Cdc73 C-terminal domain"/>
    <property type="match status" value="1"/>
</dbReference>
<evidence type="ECO:0000313" key="8">
    <source>
        <dbReference type="Proteomes" id="UP000515151"/>
    </source>
</evidence>
<evidence type="ECO:0000259" key="6">
    <source>
        <dbReference type="Pfam" id="PF05179"/>
    </source>
</evidence>
<dbReference type="InterPro" id="IPR031336">
    <property type="entry name" value="CDC73_C"/>
</dbReference>
<proteinExistence type="inferred from homology"/>
<evidence type="ECO:0000259" key="7">
    <source>
        <dbReference type="Pfam" id="PF16050"/>
    </source>
</evidence>
<keyword evidence="5" id="KW-0539">Nucleus</keyword>
<evidence type="ECO:0000256" key="1">
    <source>
        <dbReference type="ARBA" id="ARBA00004123"/>
    </source>
</evidence>
<dbReference type="AlphaFoldDB" id="A0A6P8DUC5"/>
<dbReference type="PANTHER" id="PTHR12466:SF8">
    <property type="entry name" value="PARAFIBROMIN"/>
    <property type="match status" value="1"/>
</dbReference>
<dbReference type="InterPro" id="IPR032041">
    <property type="entry name" value="Cdc73_N"/>
</dbReference>
<evidence type="ECO:0000256" key="3">
    <source>
        <dbReference type="ARBA" id="ARBA00023015"/>
    </source>
</evidence>
<dbReference type="InterPro" id="IPR038103">
    <property type="entry name" value="CDC73_C_sf"/>
</dbReference>
<dbReference type="GO" id="GO:0032968">
    <property type="term" value="P:positive regulation of transcription elongation by RNA polymerase II"/>
    <property type="evidence" value="ECO:0007669"/>
    <property type="project" value="TreeGrafter"/>
</dbReference>
<organism evidence="8 9">
    <name type="scientific">Punica granatum</name>
    <name type="common">Pomegranate</name>
    <dbReference type="NCBI Taxonomy" id="22663"/>
    <lineage>
        <taxon>Eukaryota</taxon>
        <taxon>Viridiplantae</taxon>
        <taxon>Streptophyta</taxon>
        <taxon>Embryophyta</taxon>
        <taxon>Tracheophyta</taxon>
        <taxon>Spermatophyta</taxon>
        <taxon>Magnoliopsida</taxon>
        <taxon>eudicotyledons</taxon>
        <taxon>Gunneridae</taxon>
        <taxon>Pentapetalae</taxon>
        <taxon>rosids</taxon>
        <taxon>malvids</taxon>
        <taxon>Myrtales</taxon>
        <taxon>Lythraceae</taxon>
        <taxon>Punica</taxon>
    </lineage>
</organism>
<evidence type="ECO:0000256" key="2">
    <source>
        <dbReference type="ARBA" id="ARBA00010427"/>
    </source>
</evidence>
<dbReference type="GO" id="GO:0016593">
    <property type="term" value="C:Cdc73/Paf1 complex"/>
    <property type="evidence" value="ECO:0007669"/>
    <property type="project" value="InterPro"/>
</dbReference>
<dbReference type="RefSeq" id="XP_031397984.1">
    <property type="nucleotide sequence ID" value="XM_031542124.1"/>
</dbReference>
<evidence type="ECO:0000256" key="5">
    <source>
        <dbReference type="ARBA" id="ARBA00023242"/>
    </source>
</evidence>
<keyword evidence="3" id="KW-0805">Transcription regulation</keyword>
<dbReference type="Pfam" id="PF05179">
    <property type="entry name" value="CDC73_C"/>
    <property type="match status" value="1"/>
</dbReference>
<feature type="domain" description="Cell division control protein 73 C-terminal" evidence="6">
    <location>
        <begin position="236"/>
        <end position="390"/>
    </location>
</feature>
<accession>A0A6P8DUC5</accession>
<comment type="subcellular location">
    <subcellularLocation>
        <location evidence="1">Nucleus</location>
    </subcellularLocation>
</comment>
<dbReference type="GeneID" id="116208596"/>
<dbReference type="PANTHER" id="PTHR12466">
    <property type="entry name" value="CDC73 DOMAIN PROTEIN"/>
    <property type="match status" value="1"/>
</dbReference>
<dbReference type="GO" id="GO:0000993">
    <property type="term" value="F:RNA polymerase II complex binding"/>
    <property type="evidence" value="ECO:0007669"/>
    <property type="project" value="TreeGrafter"/>
</dbReference>
<feature type="domain" description="Paf1 complex subunit Cdc73 N-terminal" evidence="7">
    <location>
        <begin position="2"/>
        <end position="117"/>
    </location>
</feature>
<comment type="similarity">
    <text evidence="2">Belongs to the CDC73 family.</text>
</comment>
<gene>
    <name evidence="9" type="primary">LOC116208596</name>
</gene>
<dbReference type="OrthoDB" id="2186602at2759"/>